<protein>
    <submittedName>
        <fullName evidence="1">Uncharacterized protein</fullName>
    </submittedName>
</protein>
<dbReference type="Proteomes" id="UP000295278">
    <property type="component" value="Unassembled WGS sequence"/>
</dbReference>
<comment type="caution">
    <text evidence="1">The sequence shown here is derived from an EMBL/GenBank/DDBJ whole genome shotgun (WGS) entry which is preliminary data.</text>
</comment>
<sequence>MAKVKKGRLINVDNSKREFGAALSYKAIWVEDSNGINERCLLFTDAEIKKAEQRAKKNQEDLTKKGFWSNILD</sequence>
<dbReference type="EMBL" id="SMFM01000002">
    <property type="protein sequence ID" value="TDD77095.1"/>
    <property type="molecule type" value="Genomic_DNA"/>
</dbReference>
<accession>A0A4R5AX08</accession>
<evidence type="ECO:0000313" key="2">
    <source>
        <dbReference type="Proteomes" id="UP000295278"/>
    </source>
</evidence>
<organism evidence="1 2">
    <name type="scientific">Flavobacterium caseinilyticum</name>
    <dbReference type="NCBI Taxonomy" id="2541732"/>
    <lineage>
        <taxon>Bacteria</taxon>
        <taxon>Pseudomonadati</taxon>
        <taxon>Bacteroidota</taxon>
        <taxon>Flavobacteriia</taxon>
        <taxon>Flavobacteriales</taxon>
        <taxon>Flavobacteriaceae</taxon>
        <taxon>Flavobacterium</taxon>
    </lineage>
</organism>
<dbReference type="AlphaFoldDB" id="A0A4R5AX08"/>
<gene>
    <name evidence="1" type="ORF">E0F89_05720</name>
</gene>
<reference evidence="1 2" key="1">
    <citation type="submission" date="2019-03" db="EMBL/GenBank/DDBJ databases">
        <title>Flavobacterium AT-3-2 sp. nov., isolated from arctic soil.</title>
        <authorList>
            <person name="Chaudhary D.K."/>
        </authorList>
    </citation>
    <scope>NUCLEOTIDE SEQUENCE [LARGE SCALE GENOMIC DNA]</scope>
    <source>
        <strain evidence="1 2">AT-3-2</strain>
    </source>
</reference>
<keyword evidence="2" id="KW-1185">Reference proteome</keyword>
<dbReference type="RefSeq" id="WP_131908891.1">
    <property type="nucleotide sequence ID" value="NZ_SMFM01000002.1"/>
</dbReference>
<proteinExistence type="predicted"/>
<name>A0A4R5AX08_9FLAO</name>
<evidence type="ECO:0000313" key="1">
    <source>
        <dbReference type="EMBL" id="TDD77095.1"/>
    </source>
</evidence>